<dbReference type="PANTHER" id="PTHR12300:SF161">
    <property type="entry name" value="RECEPTOR EXPRESSION-ENHANCING PROTEIN"/>
    <property type="match status" value="1"/>
</dbReference>
<comment type="similarity">
    <text evidence="2 6">Belongs to the DP1 family.</text>
</comment>
<comment type="caution">
    <text evidence="7">The sequence shown here is derived from an EMBL/GenBank/DDBJ whole genome shotgun (WGS) entry which is preliminary data.</text>
</comment>
<gene>
    <name evidence="7" type="ORF">CVIRNUC_010204</name>
</gene>
<dbReference type="Pfam" id="PF03134">
    <property type="entry name" value="TB2_DP1_HVA22"/>
    <property type="match status" value="1"/>
</dbReference>
<evidence type="ECO:0000256" key="2">
    <source>
        <dbReference type="ARBA" id="ARBA00008573"/>
    </source>
</evidence>
<dbReference type="AlphaFoldDB" id="A0AAV1ILZ3"/>
<dbReference type="Proteomes" id="UP001314263">
    <property type="component" value="Unassembled WGS sequence"/>
</dbReference>
<dbReference type="InterPro" id="IPR004345">
    <property type="entry name" value="TB2_DP1_HVA22"/>
</dbReference>
<feature type="transmembrane region" description="Helical" evidence="6">
    <location>
        <begin position="23"/>
        <end position="41"/>
    </location>
</feature>
<evidence type="ECO:0000313" key="8">
    <source>
        <dbReference type="Proteomes" id="UP001314263"/>
    </source>
</evidence>
<reference evidence="7 8" key="1">
    <citation type="submission" date="2023-10" db="EMBL/GenBank/DDBJ databases">
        <authorList>
            <person name="Maclean D."/>
            <person name="Macfadyen A."/>
        </authorList>
    </citation>
    <scope>NUCLEOTIDE SEQUENCE [LARGE SCALE GENOMIC DNA]</scope>
</reference>
<evidence type="ECO:0000256" key="6">
    <source>
        <dbReference type="RuleBase" id="RU362006"/>
    </source>
</evidence>
<dbReference type="EMBL" id="CAUYUE010000016">
    <property type="protein sequence ID" value="CAK0786988.1"/>
    <property type="molecule type" value="Genomic_DNA"/>
</dbReference>
<keyword evidence="4 6" id="KW-1133">Transmembrane helix</keyword>
<keyword evidence="5 6" id="KW-0472">Membrane</keyword>
<dbReference type="PANTHER" id="PTHR12300">
    <property type="entry name" value="HVA22-LIKE PROTEINS"/>
    <property type="match status" value="1"/>
</dbReference>
<evidence type="ECO:0000256" key="3">
    <source>
        <dbReference type="ARBA" id="ARBA00022692"/>
    </source>
</evidence>
<proteinExistence type="inferred from homology"/>
<keyword evidence="8" id="KW-1185">Reference proteome</keyword>
<accession>A0AAV1ILZ3</accession>
<evidence type="ECO:0000256" key="1">
    <source>
        <dbReference type="ARBA" id="ARBA00004141"/>
    </source>
</evidence>
<evidence type="ECO:0000256" key="5">
    <source>
        <dbReference type="ARBA" id="ARBA00023136"/>
    </source>
</evidence>
<comment type="subcellular location">
    <subcellularLocation>
        <location evidence="1 6">Membrane</location>
        <topology evidence="1 6">Multi-pass membrane protein</topology>
    </subcellularLocation>
</comment>
<evidence type="ECO:0000256" key="4">
    <source>
        <dbReference type="ARBA" id="ARBA00022989"/>
    </source>
</evidence>
<evidence type="ECO:0000313" key="7">
    <source>
        <dbReference type="EMBL" id="CAK0786988.1"/>
    </source>
</evidence>
<dbReference type="GO" id="GO:0016020">
    <property type="term" value="C:membrane"/>
    <property type="evidence" value="ECO:0007669"/>
    <property type="project" value="UniProtKB-SubCell"/>
</dbReference>
<keyword evidence="3 6" id="KW-0812">Transmembrane</keyword>
<name>A0AAV1ILZ3_9CHLO</name>
<protein>
    <recommendedName>
        <fullName evidence="6">HVA22-like protein</fullName>
    </recommendedName>
</protein>
<comment type="caution">
    <text evidence="6">Lacks conserved residue(s) required for the propagation of feature annotation.</text>
</comment>
<sequence>MVYPVYASCKAVDGGSAPEKSHWLAYWVAFGGFSALEIFLTQRFPGYYHLKLLLLLWLQSKRYQGAWRLYIELVRPLYRKVRPQVDAALERASSVLDNREVKSASQHIHNALGKVPIVEWFVREPADESSLERFFARLLG</sequence>
<organism evidence="7 8">
    <name type="scientific">Coccomyxa viridis</name>
    <dbReference type="NCBI Taxonomy" id="1274662"/>
    <lineage>
        <taxon>Eukaryota</taxon>
        <taxon>Viridiplantae</taxon>
        <taxon>Chlorophyta</taxon>
        <taxon>core chlorophytes</taxon>
        <taxon>Trebouxiophyceae</taxon>
        <taxon>Trebouxiophyceae incertae sedis</taxon>
        <taxon>Coccomyxaceae</taxon>
        <taxon>Coccomyxa</taxon>
    </lineage>
</organism>